<dbReference type="EMBL" id="LAHD01000121">
    <property type="protein sequence ID" value="PHJ96949.1"/>
    <property type="molecule type" value="Genomic_DNA"/>
</dbReference>
<gene>
    <name evidence="2" type="ORF">VF08_29625</name>
</gene>
<dbReference type="AlphaFoldDB" id="A0A9Q6EIB8"/>
<evidence type="ECO:0000313" key="2">
    <source>
        <dbReference type="EMBL" id="PHJ96949.1"/>
    </source>
</evidence>
<accession>A0A9Q6EIB8</accession>
<organism evidence="2 3">
    <name type="scientific">Nostoc linckia z8</name>
    <dbReference type="NCBI Taxonomy" id="1628746"/>
    <lineage>
        <taxon>Bacteria</taxon>
        <taxon>Bacillati</taxon>
        <taxon>Cyanobacteriota</taxon>
        <taxon>Cyanophyceae</taxon>
        <taxon>Nostocales</taxon>
        <taxon>Nostocaceae</taxon>
        <taxon>Nostoc</taxon>
    </lineage>
</organism>
<name>A0A9Q6EIB8_NOSLI</name>
<protein>
    <recommendedName>
        <fullName evidence="1">DUF4351 domain-containing protein</fullName>
    </recommendedName>
</protein>
<dbReference type="RefSeq" id="WP_099071663.1">
    <property type="nucleotide sequence ID" value="NZ_LAHD01000121.1"/>
</dbReference>
<dbReference type="NCBIfam" id="TIGR01784">
    <property type="entry name" value="T_den_put_tspse"/>
    <property type="match status" value="1"/>
</dbReference>
<dbReference type="Pfam" id="PF14261">
    <property type="entry name" value="DUF4351"/>
    <property type="match status" value="1"/>
</dbReference>
<evidence type="ECO:0000259" key="1">
    <source>
        <dbReference type="Pfam" id="PF14261"/>
    </source>
</evidence>
<dbReference type="InterPro" id="IPR022573">
    <property type="entry name" value="DUF2887"/>
</dbReference>
<dbReference type="PANTHER" id="PTHR35586:SF2">
    <property type="entry name" value="SLL1542 PROTEIN"/>
    <property type="match status" value="1"/>
</dbReference>
<sequence length="296" mass="34429">MRRDSIFYKLFQQSPSLLFELLTNRPINAESYRFDSVAVKEPKFEIDGVFLPPENQGAGVVYFCEVQFQKDEQLYERVFAESSLYFYRNSARFSDWQAVIIYPSRNIEQTNIYPHRGLLNSNQVHRVYLDELGDIRQLPLSLALMVLTTLDDELAPQEARYLLERSSVEQPETSNNAIIDLVTTIMVYKFEQLSRKEVESMLGITLKETRVYREIKEEGREQGLEQGLEQGREQGREAEARSLIFRQLTKRVGELPQQLRQRLESLSLQQLENLGEALLDFTSMADLQAWLEALEG</sequence>
<dbReference type="PANTHER" id="PTHR35586">
    <property type="entry name" value="SLL1691 PROTEIN"/>
    <property type="match status" value="1"/>
</dbReference>
<reference evidence="2 3" key="1">
    <citation type="submission" date="2015-02" db="EMBL/GenBank/DDBJ databases">
        <title>Nostoc linckia genome annotation.</title>
        <authorList>
            <person name="Zhou Z."/>
        </authorList>
    </citation>
    <scope>NUCLEOTIDE SEQUENCE [LARGE SCALE GENOMIC DNA]</scope>
    <source>
        <strain evidence="3">z8</strain>
    </source>
</reference>
<comment type="caution">
    <text evidence="2">The sequence shown here is derived from an EMBL/GenBank/DDBJ whole genome shotgun (WGS) entry which is preliminary data.</text>
</comment>
<dbReference type="Pfam" id="PF11103">
    <property type="entry name" value="DUF2887"/>
    <property type="match status" value="1"/>
</dbReference>
<dbReference type="InterPro" id="IPR025587">
    <property type="entry name" value="DUF4351"/>
</dbReference>
<dbReference type="GeneID" id="57098564"/>
<evidence type="ECO:0000313" key="3">
    <source>
        <dbReference type="Proteomes" id="UP000222310"/>
    </source>
</evidence>
<dbReference type="Proteomes" id="UP000222310">
    <property type="component" value="Unassembled WGS sequence"/>
</dbReference>
<dbReference type="InterPro" id="IPR010106">
    <property type="entry name" value="RpnA"/>
</dbReference>
<proteinExistence type="predicted"/>
<feature type="domain" description="DUF4351" evidence="1">
    <location>
        <begin position="233"/>
        <end position="291"/>
    </location>
</feature>